<evidence type="ECO:0000313" key="5">
    <source>
        <dbReference type="EMBL" id="NME86420.1"/>
    </source>
</evidence>
<evidence type="ECO:0000256" key="3">
    <source>
        <dbReference type="ARBA" id="ARBA00023163"/>
    </source>
</evidence>
<dbReference type="Gene3D" id="1.10.10.60">
    <property type="entry name" value="Homeodomain-like"/>
    <property type="match status" value="1"/>
</dbReference>
<feature type="domain" description="HTH araC/xylS-type" evidence="4">
    <location>
        <begin position="172"/>
        <end position="270"/>
    </location>
</feature>
<organism evidence="5 6">
    <name type="scientific">Bacteroides eggerthii</name>
    <dbReference type="NCBI Taxonomy" id="28111"/>
    <lineage>
        <taxon>Bacteria</taxon>
        <taxon>Pseudomonadati</taxon>
        <taxon>Bacteroidota</taxon>
        <taxon>Bacteroidia</taxon>
        <taxon>Bacteroidales</taxon>
        <taxon>Bacteroidaceae</taxon>
        <taxon>Bacteroides</taxon>
    </lineage>
</organism>
<proteinExistence type="predicted"/>
<evidence type="ECO:0000256" key="2">
    <source>
        <dbReference type="ARBA" id="ARBA00023125"/>
    </source>
</evidence>
<evidence type="ECO:0000259" key="4">
    <source>
        <dbReference type="PROSITE" id="PS01124"/>
    </source>
</evidence>
<dbReference type="PANTHER" id="PTHR43280">
    <property type="entry name" value="ARAC-FAMILY TRANSCRIPTIONAL REGULATOR"/>
    <property type="match status" value="1"/>
</dbReference>
<gene>
    <name evidence="5" type="ORF">HF841_10385</name>
</gene>
<evidence type="ECO:0000256" key="1">
    <source>
        <dbReference type="ARBA" id="ARBA00023015"/>
    </source>
</evidence>
<dbReference type="AlphaFoldDB" id="A0A7X9XIL8"/>
<dbReference type="Proteomes" id="UP000520291">
    <property type="component" value="Unassembled WGS sequence"/>
</dbReference>
<sequence>MEYILIESLKNHSFRTQWEEWVLELAEAIRQTDIRVPRTWTVLEPLAGNTPAMIWLTEKLRKLQPAPSFENKTETALYILASFCRNNRVLGYVIDTYMHQYKKRNTHGLLVCAKILHAISPEEEYPHLNFLYNLMAGNVISEFKRHLKTNDSFMTESDFRLAGKYIPDFNGAGFRETVLLRVTANITGEELAKKCHMSNTVFRERFKREFGMNVSQWLRERKKERIAGMLKNPAIPLYRVAENNGFRSESTFSDYCRRNFNKTPLQLRKELLVGTVR</sequence>
<name>A0A7X9XIL8_9BACE</name>
<dbReference type="PROSITE" id="PS01124">
    <property type="entry name" value="HTH_ARAC_FAMILY_2"/>
    <property type="match status" value="1"/>
</dbReference>
<reference evidence="5 6" key="1">
    <citation type="submission" date="2020-04" db="EMBL/GenBank/DDBJ databases">
        <authorList>
            <person name="Hitch T.C.A."/>
            <person name="Wylensek D."/>
            <person name="Clavel T."/>
        </authorList>
    </citation>
    <scope>NUCLEOTIDE SEQUENCE [LARGE SCALE GENOMIC DNA]</scope>
    <source>
        <strain evidence="5 6">WCA3-601-WT-5E</strain>
    </source>
</reference>
<comment type="caution">
    <text evidence="5">The sequence shown here is derived from an EMBL/GenBank/DDBJ whole genome shotgun (WGS) entry which is preliminary data.</text>
</comment>
<dbReference type="PANTHER" id="PTHR43280:SF2">
    <property type="entry name" value="HTH-TYPE TRANSCRIPTIONAL REGULATOR EXSA"/>
    <property type="match status" value="1"/>
</dbReference>
<dbReference type="Pfam" id="PF12833">
    <property type="entry name" value="HTH_18"/>
    <property type="match status" value="1"/>
</dbReference>
<dbReference type="GO" id="GO:0043565">
    <property type="term" value="F:sequence-specific DNA binding"/>
    <property type="evidence" value="ECO:0007669"/>
    <property type="project" value="InterPro"/>
</dbReference>
<dbReference type="SUPFAM" id="SSF46689">
    <property type="entry name" value="Homeodomain-like"/>
    <property type="match status" value="2"/>
</dbReference>
<dbReference type="GO" id="GO:0003700">
    <property type="term" value="F:DNA-binding transcription factor activity"/>
    <property type="evidence" value="ECO:0007669"/>
    <property type="project" value="InterPro"/>
</dbReference>
<dbReference type="InterPro" id="IPR018060">
    <property type="entry name" value="HTH_AraC"/>
</dbReference>
<evidence type="ECO:0000313" key="6">
    <source>
        <dbReference type="Proteomes" id="UP000520291"/>
    </source>
</evidence>
<dbReference type="RefSeq" id="WP_168947692.1">
    <property type="nucleotide sequence ID" value="NZ_JABAGL010000012.1"/>
</dbReference>
<dbReference type="EMBL" id="JABAGL010000012">
    <property type="protein sequence ID" value="NME86420.1"/>
    <property type="molecule type" value="Genomic_DNA"/>
</dbReference>
<dbReference type="InterPro" id="IPR009057">
    <property type="entry name" value="Homeodomain-like_sf"/>
</dbReference>
<keyword evidence="1" id="KW-0805">Transcription regulation</keyword>
<accession>A0A7X9XIL8</accession>
<protein>
    <submittedName>
        <fullName evidence="5">Helix-turn-helix transcriptional regulator</fullName>
    </submittedName>
</protein>
<keyword evidence="3" id="KW-0804">Transcription</keyword>
<keyword evidence="2" id="KW-0238">DNA-binding</keyword>
<dbReference type="SMART" id="SM00342">
    <property type="entry name" value="HTH_ARAC"/>
    <property type="match status" value="1"/>
</dbReference>